<keyword evidence="4 11" id="KW-0812">Transmembrane</keyword>
<dbReference type="InterPro" id="IPR003591">
    <property type="entry name" value="Leu-rich_rpt_typical-subtyp"/>
</dbReference>
<evidence type="ECO:0000256" key="10">
    <source>
        <dbReference type="ARBA" id="ARBA00023180"/>
    </source>
</evidence>
<gene>
    <name evidence="14" type="ORF">SNE40_004855</name>
</gene>
<dbReference type="Proteomes" id="UP001347796">
    <property type="component" value="Unassembled WGS sequence"/>
</dbReference>
<evidence type="ECO:0000313" key="14">
    <source>
        <dbReference type="EMBL" id="KAK6188739.1"/>
    </source>
</evidence>
<dbReference type="Pfam" id="PF13855">
    <property type="entry name" value="LRR_8"/>
    <property type="match status" value="2"/>
</dbReference>
<keyword evidence="5 12" id="KW-0732">Signal</keyword>
<comment type="subcellular location">
    <subcellularLocation>
        <location evidence="1">Membrane</location>
        <topology evidence="1">Single-pass type I membrane protein</topology>
    </subcellularLocation>
</comment>
<dbReference type="InterPro" id="IPR035897">
    <property type="entry name" value="Toll_tir_struct_dom_sf"/>
</dbReference>
<organism evidence="14 15">
    <name type="scientific">Patella caerulea</name>
    <name type="common">Rayed Mediterranean limpet</name>
    <dbReference type="NCBI Taxonomy" id="87958"/>
    <lineage>
        <taxon>Eukaryota</taxon>
        <taxon>Metazoa</taxon>
        <taxon>Spiralia</taxon>
        <taxon>Lophotrochozoa</taxon>
        <taxon>Mollusca</taxon>
        <taxon>Gastropoda</taxon>
        <taxon>Patellogastropoda</taxon>
        <taxon>Patelloidea</taxon>
        <taxon>Patellidae</taxon>
        <taxon>Patella</taxon>
    </lineage>
</organism>
<dbReference type="PROSITE" id="PS51450">
    <property type="entry name" value="LRR"/>
    <property type="match status" value="2"/>
</dbReference>
<keyword evidence="9" id="KW-0675">Receptor</keyword>
<keyword evidence="6" id="KW-0677">Repeat</keyword>
<keyword evidence="15" id="KW-1185">Reference proteome</keyword>
<feature type="domain" description="TIR" evidence="13">
    <location>
        <begin position="565"/>
        <end position="698"/>
    </location>
</feature>
<dbReference type="SUPFAM" id="SSF52047">
    <property type="entry name" value="RNI-like"/>
    <property type="match status" value="1"/>
</dbReference>
<dbReference type="AlphaFoldDB" id="A0AAN8PXP7"/>
<dbReference type="Gene3D" id="3.80.10.10">
    <property type="entry name" value="Ribonuclease Inhibitor"/>
    <property type="match status" value="3"/>
</dbReference>
<proteinExistence type="inferred from homology"/>
<keyword evidence="10" id="KW-0325">Glycoprotein</keyword>
<evidence type="ECO:0000256" key="7">
    <source>
        <dbReference type="ARBA" id="ARBA00022989"/>
    </source>
</evidence>
<dbReference type="Gene3D" id="3.40.50.10140">
    <property type="entry name" value="Toll/interleukin-1 receptor homology (TIR) domain"/>
    <property type="match status" value="1"/>
</dbReference>
<accession>A0AAN8PXP7</accession>
<comment type="caution">
    <text evidence="14">The sequence shown here is derived from an EMBL/GenBank/DDBJ whole genome shotgun (WGS) entry which is preliminary data.</text>
</comment>
<dbReference type="InterPro" id="IPR000483">
    <property type="entry name" value="Cys-rich_flank_reg_C"/>
</dbReference>
<evidence type="ECO:0000256" key="2">
    <source>
        <dbReference type="ARBA" id="ARBA00009634"/>
    </source>
</evidence>
<feature type="chain" id="PRO_5042928610" description="TIR domain-containing protein" evidence="12">
    <location>
        <begin position="25"/>
        <end position="714"/>
    </location>
</feature>
<evidence type="ECO:0000256" key="12">
    <source>
        <dbReference type="SAM" id="SignalP"/>
    </source>
</evidence>
<evidence type="ECO:0000313" key="15">
    <source>
        <dbReference type="Proteomes" id="UP001347796"/>
    </source>
</evidence>
<keyword evidence="8 11" id="KW-0472">Membrane</keyword>
<evidence type="ECO:0000256" key="6">
    <source>
        <dbReference type="ARBA" id="ARBA00022737"/>
    </source>
</evidence>
<evidence type="ECO:0000256" key="9">
    <source>
        <dbReference type="ARBA" id="ARBA00023170"/>
    </source>
</evidence>
<dbReference type="SMART" id="SM00082">
    <property type="entry name" value="LRRCT"/>
    <property type="match status" value="2"/>
</dbReference>
<name>A0AAN8PXP7_PATCE</name>
<dbReference type="GO" id="GO:0038023">
    <property type="term" value="F:signaling receptor activity"/>
    <property type="evidence" value="ECO:0007669"/>
    <property type="project" value="TreeGrafter"/>
</dbReference>
<evidence type="ECO:0000256" key="11">
    <source>
        <dbReference type="SAM" id="Phobius"/>
    </source>
</evidence>
<evidence type="ECO:0000256" key="8">
    <source>
        <dbReference type="ARBA" id="ARBA00023136"/>
    </source>
</evidence>
<dbReference type="SUPFAM" id="SSF52200">
    <property type="entry name" value="Toll/Interleukin receptor TIR domain"/>
    <property type="match status" value="1"/>
</dbReference>
<keyword evidence="3" id="KW-0433">Leucine-rich repeat</keyword>
<feature type="transmembrane region" description="Helical" evidence="11">
    <location>
        <begin position="516"/>
        <end position="539"/>
    </location>
</feature>
<dbReference type="InterPro" id="IPR000157">
    <property type="entry name" value="TIR_dom"/>
</dbReference>
<dbReference type="GO" id="GO:0007165">
    <property type="term" value="P:signal transduction"/>
    <property type="evidence" value="ECO:0007669"/>
    <property type="project" value="InterPro"/>
</dbReference>
<feature type="signal peptide" evidence="12">
    <location>
        <begin position="1"/>
        <end position="24"/>
    </location>
</feature>
<sequence>MNRFTLFATRVLVLLLSYDIDVLFIPVMGQSQELVVCQPEKCQPKSKYQEAAYIRRYCDSCCQYNLRALNNLNINESCEINSTSYFVSSRPNDTNFLVSHRHSCLPSIPKNICEFPRIQYLDLENNIITELPMLSCLRQLVFLDFSRNQIGILKTGIFDGLNKLRYIDLSRNKIRTIEMGVFHPGLTEIKLVRLHHNNLIEADVVWVLGITHIFCYFDLSYNKITKLTNKSNFTMDPSKTYGPGEISLKNNQLRILDTKMLTTIRPPFQSLVSTLLTWGFNFDNNPWHCDCHLHPMAKLYSVVGKLRAGLIRKLLDITCSTPPHLKGKFAFIHKNLSDFVCNVTDSCPPTCLCQEQPEADRMVINCQNAGLSQMPKSLPFHENLFLNFENNSIEVLPRLPYMDRIIHLDMSNNKLTKIAPNVFANLGDKLKYLNLANNRVKYLPETIQKLRSAEIDLSNNMLICSCDSLWLHDWFESKPHVKNRSNITCTTANGDLRINIDNLQPDDFYCRVVNSVTISIVLAIFGFLIIVLIVTVIYFRFEIMVMFHTYLPTNRQQRFDAGNDRGLDVFVLLNEASDRDRIWVIENLIPYFDRSGIKSYIPCRDGIIGEVTADANITNIHNSRSVVAVISKSIFEDPLKLFELNESYCHKVKLGNGQLVLIKLEEFCPSLISNGHIRAMIKLKQFIKADDVNLFQKICSQIHKVAAQPHGYVI</sequence>
<evidence type="ECO:0000259" key="13">
    <source>
        <dbReference type="PROSITE" id="PS50104"/>
    </source>
</evidence>
<evidence type="ECO:0000256" key="1">
    <source>
        <dbReference type="ARBA" id="ARBA00004479"/>
    </source>
</evidence>
<evidence type="ECO:0000256" key="3">
    <source>
        <dbReference type="ARBA" id="ARBA00022614"/>
    </source>
</evidence>
<dbReference type="Pfam" id="PF01582">
    <property type="entry name" value="TIR"/>
    <property type="match status" value="1"/>
</dbReference>
<dbReference type="GO" id="GO:0005886">
    <property type="term" value="C:plasma membrane"/>
    <property type="evidence" value="ECO:0007669"/>
    <property type="project" value="TreeGrafter"/>
</dbReference>
<evidence type="ECO:0000256" key="4">
    <source>
        <dbReference type="ARBA" id="ARBA00022692"/>
    </source>
</evidence>
<dbReference type="PANTHER" id="PTHR24365">
    <property type="entry name" value="TOLL-LIKE RECEPTOR"/>
    <property type="match status" value="1"/>
</dbReference>
<dbReference type="PANTHER" id="PTHR24365:SF541">
    <property type="entry name" value="PROTEIN TOLL-RELATED"/>
    <property type="match status" value="1"/>
</dbReference>
<reference evidence="14 15" key="1">
    <citation type="submission" date="2024-01" db="EMBL/GenBank/DDBJ databases">
        <title>The genome of the rayed Mediterranean limpet Patella caerulea (Linnaeus, 1758).</title>
        <authorList>
            <person name="Anh-Thu Weber A."/>
            <person name="Halstead-Nussloch G."/>
        </authorList>
    </citation>
    <scope>NUCLEOTIDE SEQUENCE [LARGE SCALE GENOMIC DNA]</scope>
    <source>
        <strain evidence="14">AATW-2023a</strain>
        <tissue evidence="14">Whole specimen</tissue>
    </source>
</reference>
<dbReference type="SMART" id="SM00369">
    <property type="entry name" value="LRR_TYP"/>
    <property type="match status" value="5"/>
</dbReference>
<dbReference type="PROSITE" id="PS50104">
    <property type="entry name" value="TIR"/>
    <property type="match status" value="1"/>
</dbReference>
<protein>
    <recommendedName>
        <fullName evidence="13">TIR domain-containing protein</fullName>
    </recommendedName>
</protein>
<dbReference type="EMBL" id="JAZGQO010000003">
    <property type="protein sequence ID" value="KAK6188739.1"/>
    <property type="molecule type" value="Genomic_DNA"/>
</dbReference>
<dbReference type="InterPro" id="IPR032675">
    <property type="entry name" value="LRR_dom_sf"/>
</dbReference>
<evidence type="ECO:0000256" key="5">
    <source>
        <dbReference type="ARBA" id="ARBA00022729"/>
    </source>
</evidence>
<dbReference type="InterPro" id="IPR001611">
    <property type="entry name" value="Leu-rich_rpt"/>
</dbReference>
<comment type="similarity">
    <text evidence="2">Belongs to the Toll-like receptor family.</text>
</comment>
<keyword evidence="7 11" id="KW-1133">Transmembrane helix</keyword>